<keyword evidence="4 7" id="KW-0812">Transmembrane</keyword>
<dbReference type="GO" id="GO:0015297">
    <property type="term" value="F:antiporter activity"/>
    <property type="evidence" value="ECO:0007669"/>
    <property type="project" value="InterPro"/>
</dbReference>
<protein>
    <submittedName>
        <fullName evidence="8">Multidrug-efflux transporter</fullName>
    </submittedName>
</protein>
<evidence type="ECO:0000256" key="2">
    <source>
        <dbReference type="ARBA" id="ARBA00022448"/>
    </source>
</evidence>
<comment type="subcellular location">
    <subcellularLocation>
        <location evidence="1">Cell membrane</location>
        <topology evidence="1">Multi-pass membrane protein</topology>
    </subcellularLocation>
</comment>
<keyword evidence="6 7" id="KW-0472">Membrane</keyword>
<feature type="transmembrane region" description="Helical" evidence="7">
    <location>
        <begin position="290"/>
        <end position="312"/>
    </location>
</feature>
<organism evidence="8 9">
    <name type="scientific">Blautia obeum</name>
    <dbReference type="NCBI Taxonomy" id="40520"/>
    <lineage>
        <taxon>Bacteria</taxon>
        <taxon>Bacillati</taxon>
        <taxon>Bacillota</taxon>
        <taxon>Clostridia</taxon>
        <taxon>Lachnospirales</taxon>
        <taxon>Lachnospiraceae</taxon>
        <taxon>Blautia</taxon>
    </lineage>
</organism>
<evidence type="ECO:0000256" key="3">
    <source>
        <dbReference type="ARBA" id="ARBA00022475"/>
    </source>
</evidence>
<evidence type="ECO:0000313" key="8">
    <source>
        <dbReference type="EMBL" id="CUO57188.1"/>
    </source>
</evidence>
<keyword evidence="3" id="KW-1003">Cell membrane</keyword>
<gene>
    <name evidence="8" type="primary">mdtK_3</name>
    <name evidence="8" type="ORF">ERS852476_03277</name>
</gene>
<reference evidence="8 9" key="1">
    <citation type="submission" date="2015-09" db="EMBL/GenBank/DDBJ databases">
        <authorList>
            <consortium name="Pathogen Informatics"/>
        </authorList>
    </citation>
    <scope>NUCLEOTIDE SEQUENCE [LARGE SCALE GENOMIC DNA]</scope>
    <source>
        <strain evidence="8 9">2789STDY5834861</strain>
    </source>
</reference>
<feature type="transmembrane region" description="Helical" evidence="7">
    <location>
        <begin position="23"/>
        <end position="42"/>
    </location>
</feature>
<feature type="transmembrane region" description="Helical" evidence="7">
    <location>
        <begin position="101"/>
        <end position="123"/>
    </location>
</feature>
<feature type="transmembrane region" description="Helical" evidence="7">
    <location>
        <begin position="205"/>
        <end position="223"/>
    </location>
</feature>
<dbReference type="NCBIfam" id="TIGR00797">
    <property type="entry name" value="matE"/>
    <property type="match status" value="1"/>
</dbReference>
<dbReference type="AlphaFoldDB" id="A0A174G7R5"/>
<feature type="transmembrane region" description="Helical" evidence="7">
    <location>
        <begin position="324"/>
        <end position="345"/>
    </location>
</feature>
<feature type="transmembrane region" description="Helical" evidence="7">
    <location>
        <begin position="365"/>
        <end position="384"/>
    </location>
</feature>
<dbReference type="RefSeq" id="WP_055058748.1">
    <property type="nucleotide sequence ID" value="NZ_CYZP01000039.1"/>
</dbReference>
<dbReference type="Pfam" id="PF01554">
    <property type="entry name" value="MatE"/>
    <property type="match status" value="2"/>
</dbReference>
<keyword evidence="2" id="KW-0813">Transport</keyword>
<feature type="transmembrane region" description="Helical" evidence="7">
    <location>
        <begin position="174"/>
        <end position="199"/>
    </location>
</feature>
<keyword evidence="5 7" id="KW-1133">Transmembrane helix</keyword>
<dbReference type="EMBL" id="CYZP01000039">
    <property type="protein sequence ID" value="CUO57188.1"/>
    <property type="molecule type" value="Genomic_DNA"/>
</dbReference>
<dbReference type="InterPro" id="IPR048279">
    <property type="entry name" value="MdtK-like"/>
</dbReference>
<feature type="transmembrane region" description="Helical" evidence="7">
    <location>
        <begin position="54"/>
        <end position="81"/>
    </location>
</feature>
<evidence type="ECO:0000256" key="6">
    <source>
        <dbReference type="ARBA" id="ARBA00023136"/>
    </source>
</evidence>
<dbReference type="InterPro" id="IPR052031">
    <property type="entry name" value="Membrane_Transporter-Flippase"/>
</dbReference>
<dbReference type="PIRSF" id="PIRSF006603">
    <property type="entry name" value="DinF"/>
    <property type="match status" value="1"/>
</dbReference>
<feature type="transmembrane region" description="Helical" evidence="7">
    <location>
        <begin position="244"/>
        <end position="270"/>
    </location>
</feature>
<dbReference type="CDD" id="cd13138">
    <property type="entry name" value="MATE_yoeA_like"/>
    <property type="match status" value="1"/>
</dbReference>
<evidence type="ECO:0000256" key="5">
    <source>
        <dbReference type="ARBA" id="ARBA00022989"/>
    </source>
</evidence>
<accession>A0A174G7R5</accession>
<dbReference type="InterPro" id="IPR002528">
    <property type="entry name" value="MATE_fam"/>
</dbReference>
<evidence type="ECO:0000313" key="9">
    <source>
        <dbReference type="Proteomes" id="UP000095645"/>
    </source>
</evidence>
<dbReference type="PANTHER" id="PTHR43549">
    <property type="entry name" value="MULTIDRUG RESISTANCE PROTEIN YPNP-RELATED"/>
    <property type="match status" value="1"/>
</dbReference>
<proteinExistence type="predicted"/>
<dbReference type="GO" id="GO:0042910">
    <property type="term" value="F:xenobiotic transmembrane transporter activity"/>
    <property type="evidence" value="ECO:0007669"/>
    <property type="project" value="InterPro"/>
</dbReference>
<evidence type="ECO:0000256" key="1">
    <source>
        <dbReference type="ARBA" id="ARBA00004651"/>
    </source>
</evidence>
<dbReference type="GO" id="GO:0005886">
    <property type="term" value="C:plasma membrane"/>
    <property type="evidence" value="ECO:0007669"/>
    <property type="project" value="UniProtKB-SubCell"/>
</dbReference>
<evidence type="ECO:0000256" key="4">
    <source>
        <dbReference type="ARBA" id="ARBA00022692"/>
    </source>
</evidence>
<dbReference type="Proteomes" id="UP000095645">
    <property type="component" value="Unassembled WGS sequence"/>
</dbReference>
<name>A0A174G7R5_9FIRM</name>
<sequence length="461" mass="49807">MCENEKKKYHSIEMTTGSLWKNILLFSLPLMGSQVLEVLFNLSDVAVVGRFADYMALGAVGSTTLLVTLFTGILIGMGAGVNVRVAHELGAGNKKGTEETIHTSFLLCAITGLLVCAICLLFSGRMLSMMNTKPELIDQAILYMKIYSLGMPAMAVYNFGNGVLSAIGDTKRPLIYLSIAGVVNVLLNLFFVIVCHMAAAGVATASAISLYISASLVMIHLLRRTDDCKVSLRKIRLHPKACKAVLMLGIPTGLQNGIFAIANLFVQTGVNSFDAVMVSGNAAAANADSLIYNVMFSFYTACASFIGQNWGAGNKKRMLKSYRVSLTYAFIFGAILGGLLLVFGPQFLSLFATEPTVIDAGMQRIRIMAFSYAFSCFMDGSIAASRGIGKSIPPTIIVILGSCVFRIVWIYTVFAHFQTISSLYLLYIFSWGITGLAETLFFVVSFNIIYSKNSPSSIGGR</sequence>
<dbReference type="PANTHER" id="PTHR43549:SF3">
    <property type="entry name" value="MULTIDRUG RESISTANCE PROTEIN YPNP-RELATED"/>
    <property type="match status" value="1"/>
</dbReference>
<feature type="transmembrane region" description="Helical" evidence="7">
    <location>
        <begin position="423"/>
        <end position="450"/>
    </location>
</feature>
<evidence type="ECO:0000256" key="7">
    <source>
        <dbReference type="SAM" id="Phobius"/>
    </source>
</evidence>
<feature type="transmembrane region" description="Helical" evidence="7">
    <location>
        <begin position="396"/>
        <end position="417"/>
    </location>
</feature>